<sequence length="156" mass="17169">ATVRLNLTLSEPSDVSSAEFNYGELIHNLQEKNKAARVAPSSDPADPFDDDERERLQVEALAKKFEDKYGNAGKKKRKDRMQDLIDIGFGYDETDPFIDNSEAYDELVPASLTTKLGGFYINTGTLQFRAASDSEGEADTVGQSASEKVRDLPKGS</sequence>
<feature type="region of interest" description="Disordered" evidence="1">
    <location>
        <begin position="33"/>
        <end position="52"/>
    </location>
</feature>
<dbReference type="PANTHER" id="PTHR21669:SF10">
    <property type="entry name" value="UBINUCLEIN-2"/>
    <property type="match status" value="1"/>
</dbReference>
<accession>H3BXS2</accession>
<feature type="compositionally biased region" description="Basic and acidic residues" evidence="1">
    <location>
        <begin position="147"/>
        <end position="156"/>
    </location>
</feature>
<keyword evidence="4" id="KW-1185">Reference proteome</keyword>
<dbReference type="HOGENOM" id="CLU_100362_0_0_1"/>
<dbReference type="InterPro" id="IPR014840">
    <property type="entry name" value="HRD"/>
</dbReference>
<evidence type="ECO:0000313" key="3">
    <source>
        <dbReference type="Ensembl" id="ENSTNIP00000000785.1"/>
    </source>
</evidence>
<protein>
    <submittedName>
        <fullName evidence="3">Ubinuclein 2a</fullName>
    </submittedName>
</protein>
<reference evidence="4" key="1">
    <citation type="journal article" date="2004" name="Nature">
        <title>Genome duplication in the teleost fish Tetraodon nigroviridis reveals the early vertebrate proto-karyotype.</title>
        <authorList>
            <person name="Jaillon O."/>
            <person name="Aury J.-M."/>
            <person name="Brunet F."/>
            <person name="Petit J.-L."/>
            <person name="Stange-Thomann N."/>
            <person name="Mauceli E."/>
            <person name="Bouneau L."/>
            <person name="Fischer C."/>
            <person name="Ozouf-Costaz C."/>
            <person name="Bernot A."/>
            <person name="Nicaud S."/>
            <person name="Jaffe D."/>
            <person name="Fisher S."/>
            <person name="Lutfalla G."/>
            <person name="Dossat C."/>
            <person name="Segurens B."/>
            <person name="Dasilva C."/>
            <person name="Salanoubat M."/>
            <person name="Levy M."/>
            <person name="Boudet N."/>
            <person name="Castellano S."/>
            <person name="Anthouard V."/>
            <person name="Jubin C."/>
            <person name="Castelli V."/>
            <person name="Katinka M."/>
            <person name="Vacherie B."/>
            <person name="Biemont C."/>
            <person name="Skalli Z."/>
            <person name="Cattolico L."/>
            <person name="Poulain J."/>
            <person name="De Berardinis V."/>
            <person name="Cruaud C."/>
            <person name="Duprat S."/>
            <person name="Brottier P."/>
            <person name="Coutanceau J.-P."/>
            <person name="Gouzy J."/>
            <person name="Parra G."/>
            <person name="Lardier G."/>
            <person name="Chapple C."/>
            <person name="McKernan K.J."/>
            <person name="McEwan P."/>
            <person name="Bosak S."/>
            <person name="Kellis M."/>
            <person name="Volff J.-N."/>
            <person name="Guigo R."/>
            <person name="Zody M.C."/>
            <person name="Mesirov J."/>
            <person name="Lindblad-Toh K."/>
            <person name="Birren B."/>
            <person name="Nusbaum C."/>
            <person name="Kahn D."/>
            <person name="Robinson-Rechavi M."/>
            <person name="Laudet V."/>
            <person name="Schachter V."/>
            <person name="Quetier F."/>
            <person name="Saurin W."/>
            <person name="Scarpelli C."/>
            <person name="Wincker P."/>
            <person name="Lander E.S."/>
            <person name="Weissenbach J."/>
            <person name="Roest Crollius H."/>
        </authorList>
    </citation>
    <scope>NUCLEOTIDE SEQUENCE [LARGE SCALE GENOMIC DNA]</scope>
</reference>
<organism evidence="3 4">
    <name type="scientific">Tetraodon nigroviridis</name>
    <name type="common">Spotted green pufferfish</name>
    <name type="synonym">Chelonodon nigroviridis</name>
    <dbReference type="NCBI Taxonomy" id="99883"/>
    <lineage>
        <taxon>Eukaryota</taxon>
        <taxon>Metazoa</taxon>
        <taxon>Chordata</taxon>
        <taxon>Craniata</taxon>
        <taxon>Vertebrata</taxon>
        <taxon>Euteleostomi</taxon>
        <taxon>Actinopterygii</taxon>
        <taxon>Neopterygii</taxon>
        <taxon>Teleostei</taxon>
        <taxon>Neoteleostei</taxon>
        <taxon>Acanthomorphata</taxon>
        <taxon>Eupercaria</taxon>
        <taxon>Tetraodontiformes</taxon>
        <taxon>Tetradontoidea</taxon>
        <taxon>Tetraodontidae</taxon>
        <taxon>Tetraodon</taxon>
    </lineage>
</organism>
<reference evidence="3" key="2">
    <citation type="submission" date="2025-08" db="UniProtKB">
        <authorList>
            <consortium name="Ensembl"/>
        </authorList>
    </citation>
    <scope>IDENTIFICATION</scope>
</reference>
<dbReference type="GeneTree" id="ENSGT00940000155858"/>
<dbReference type="AlphaFoldDB" id="H3BXS2"/>
<reference evidence="3" key="3">
    <citation type="submission" date="2025-09" db="UniProtKB">
        <authorList>
            <consortium name="Ensembl"/>
        </authorList>
    </citation>
    <scope>IDENTIFICATION</scope>
</reference>
<feature type="region of interest" description="Disordered" evidence="1">
    <location>
        <begin position="131"/>
        <end position="156"/>
    </location>
</feature>
<evidence type="ECO:0000256" key="1">
    <source>
        <dbReference type="SAM" id="MobiDB-lite"/>
    </source>
</evidence>
<dbReference type="Ensembl" id="ENSTNIT00000002987.1">
    <property type="protein sequence ID" value="ENSTNIP00000000785.1"/>
    <property type="gene ID" value="ENSTNIG00000017521.1"/>
</dbReference>
<dbReference type="GO" id="GO:0005634">
    <property type="term" value="C:nucleus"/>
    <property type="evidence" value="ECO:0007669"/>
    <property type="project" value="TreeGrafter"/>
</dbReference>
<dbReference type="GO" id="GO:0006325">
    <property type="term" value="P:chromatin organization"/>
    <property type="evidence" value="ECO:0007669"/>
    <property type="project" value="TreeGrafter"/>
</dbReference>
<feature type="domain" description="Hpc2-related" evidence="2">
    <location>
        <begin position="76"/>
        <end position="127"/>
    </location>
</feature>
<dbReference type="PANTHER" id="PTHR21669">
    <property type="entry name" value="CAPZ-INTERACTING PROTEIN AND RELATED PROTEINS"/>
    <property type="match status" value="1"/>
</dbReference>
<evidence type="ECO:0000259" key="2">
    <source>
        <dbReference type="Pfam" id="PF08729"/>
    </source>
</evidence>
<proteinExistence type="predicted"/>
<evidence type="ECO:0000313" key="4">
    <source>
        <dbReference type="Proteomes" id="UP000007303"/>
    </source>
</evidence>
<dbReference type="Pfam" id="PF08729">
    <property type="entry name" value="HUN"/>
    <property type="match status" value="1"/>
</dbReference>
<dbReference type="Proteomes" id="UP000007303">
    <property type="component" value="Unassembled WGS sequence"/>
</dbReference>
<name>H3BXS2_TETNG</name>